<evidence type="ECO:0000256" key="2">
    <source>
        <dbReference type="SAM" id="Phobius"/>
    </source>
</evidence>
<evidence type="ECO:0000256" key="3">
    <source>
        <dbReference type="SAM" id="SignalP"/>
    </source>
</evidence>
<organism evidence="4 5">
    <name type="scientific">Danaus plexippus plexippus</name>
    <dbReference type="NCBI Taxonomy" id="278856"/>
    <lineage>
        <taxon>Eukaryota</taxon>
        <taxon>Metazoa</taxon>
        <taxon>Ecdysozoa</taxon>
        <taxon>Arthropoda</taxon>
        <taxon>Hexapoda</taxon>
        <taxon>Insecta</taxon>
        <taxon>Pterygota</taxon>
        <taxon>Neoptera</taxon>
        <taxon>Endopterygota</taxon>
        <taxon>Lepidoptera</taxon>
        <taxon>Glossata</taxon>
        <taxon>Ditrysia</taxon>
        <taxon>Papilionoidea</taxon>
        <taxon>Nymphalidae</taxon>
        <taxon>Danainae</taxon>
        <taxon>Danaini</taxon>
        <taxon>Danaina</taxon>
        <taxon>Danaus</taxon>
        <taxon>Danaus</taxon>
    </lineage>
</organism>
<proteinExistence type="predicted"/>
<dbReference type="InParanoid" id="A0A212EHX2"/>
<dbReference type="EMBL" id="AGBW02014765">
    <property type="protein sequence ID" value="OWR41086.1"/>
    <property type="molecule type" value="Genomic_DNA"/>
</dbReference>
<dbReference type="KEGG" id="dpl:KGM_212507"/>
<evidence type="ECO:0000313" key="4">
    <source>
        <dbReference type="EMBL" id="OWR41086.1"/>
    </source>
</evidence>
<feature type="region of interest" description="Disordered" evidence="1">
    <location>
        <begin position="90"/>
        <end position="109"/>
    </location>
</feature>
<evidence type="ECO:0000256" key="1">
    <source>
        <dbReference type="SAM" id="MobiDB-lite"/>
    </source>
</evidence>
<keyword evidence="2" id="KW-0812">Transmembrane</keyword>
<sequence>MMLIHIFIVITVIFVEGTQQNDFYDEDNSIDDSYKPIYVDFVLGSDEKSSDDRSDVFMRRQLRQRHKLSYKKRVPVYIISEYSVHNLMDDDSDKDDMKKSKKKKFHKKMSNPVRKRRLKSCVFLLVNLSTQASMNSVESSCSQENCEILQSSKEERYPVNYEEEDYAMPHYQVRRIIKKYRPGAKNLYKKDSALNKKLLFPIGAALIIGAANIVAAVIKKSKKMI</sequence>
<comment type="caution">
    <text evidence="4">The sequence shown here is derived from an EMBL/GenBank/DDBJ whole genome shotgun (WGS) entry which is preliminary data.</text>
</comment>
<reference evidence="4 5" key="1">
    <citation type="journal article" date="2011" name="Cell">
        <title>The monarch butterfly genome yields insights into long-distance migration.</title>
        <authorList>
            <person name="Zhan S."/>
            <person name="Merlin C."/>
            <person name="Boore J.L."/>
            <person name="Reppert S.M."/>
        </authorList>
    </citation>
    <scope>NUCLEOTIDE SEQUENCE [LARGE SCALE GENOMIC DNA]</scope>
    <source>
        <strain evidence="4">F-2</strain>
    </source>
</reference>
<keyword evidence="3" id="KW-0732">Signal</keyword>
<dbReference type="Proteomes" id="UP000007151">
    <property type="component" value="Unassembled WGS sequence"/>
</dbReference>
<feature type="chain" id="PRO_5012080965" evidence="3">
    <location>
        <begin position="18"/>
        <end position="225"/>
    </location>
</feature>
<feature type="compositionally biased region" description="Basic residues" evidence="1">
    <location>
        <begin position="99"/>
        <end position="109"/>
    </location>
</feature>
<gene>
    <name evidence="4" type="ORF">KGM_212507</name>
</gene>
<keyword evidence="5" id="KW-1185">Reference proteome</keyword>
<evidence type="ECO:0000313" key="5">
    <source>
        <dbReference type="Proteomes" id="UP000007151"/>
    </source>
</evidence>
<keyword evidence="2" id="KW-1133">Transmembrane helix</keyword>
<feature type="signal peptide" evidence="3">
    <location>
        <begin position="1"/>
        <end position="17"/>
    </location>
</feature>
<dbReference type="AlphaFoldDB" id="A0A212EHX2"/>
<keyword evidence="2" id="KW-0472">Membrane</keyword>
<protein>
    <submittedName>
        <fullName evidence="4">Uncharacterized protein</fullName>
    </submittedName>
</protein>
<feature type="transmembrane region" description="Helical" evidence="2">
    <location>
        <begin position="198"/>
        <end position="218"/>
    </location>
</feature>
<name>A0A212EHX2_DANPL</name>
<accession>A0A212EHX2</accession>